<dbReference type="EMBL" id="RCCI01000004">
    <property type="protein sequence ID" value="RLJ67933.1"/>
    <property type="molecule type" value="Genomic_DNA"/>
</dbReference>
<evidence type="ECO:0000313" key="3">
    <source>
        <dbReference type="Proteomes" id="UP000268908"/>
    </source>
</evidence>
<evidence type="ECO:0000256" key="1">
    <source>
        <dbReference type="SAM" id="SignalP"/>
    </source>
</evidence>
<keyword evidence="1" id="KW-0732">Signal</keyword>
<dbReference type="PROSITE" id="PS51257">
    <property type="entry name" value="PROKAR_LIPOPROTEIN"/>
    <property type="match status" value="1"/>
</dbReference>
<feature type="signal peptide" evidence="1">
    <location>
        <begin position="1"/>
        <end position="17"/>
    </location>
</feature>
<evidence type="ECO:0000313" key="2">
    <source>
        <dbReference type="EMBL" id="RLJ67933.1"/>
    </source>
</evidence>
<dbReference type="PIRSF" id="PIRSF016481">
    <property type="entry name" value="Pilus_assembly_PilP"/>
    <property type="match status" value="1"/>
</dbReference>
<name>A0A497XJ37_9PROT</name>
<dbReference type="AlphaFoldDB" id="A0A497XJ37"/>
<dbReference type="RefSeq" id="WP_121239878.1">
    <property type="nucleotide sequence ID" value="NZ_BHVV01000001.1"/>
</dbReference>
<sequence length="180" mass="19360">MISLPRLPLLLAVILLAGCASEEHQDLKEWMRESSKDLKGGVPPLPELKPFPIVSYDGSNLVDPFRAAKIIPEKSAGVGGKTPDFDRPKEPLEGYPLESLKLVGVMMPGTGNTKTPYALISSSDGLNYVVTGNHLGQNFGVVTAITATEVKIKETVKDPTGQTADWVERSAILHLEGAKK</sequence>
<dbReference type="InterPro" id="IPR007446">
    <property type="entry name" value="PilP"/>
</dbReference>
<comment type="caution">
    <text evidence="2">The sequence shown here is derived from an EMBL/GenBank/DDBJ whole genome shotgun (WGS) entry which is preliminary data.</text>
</comment>
<dbReference type="Proteomes" id="UP000268908">
    <property type="component" value="Unassembled WGS sequence"/>
</dbReference>
<dbReference type="Pfam" id="PF04351">
    <property type="entry name" value="PilP"/>
    <property type="match status" value="1"/>
</dbReference>
<reference evidence="2 3" key="1">
    <citation type="submission" date="2018-10" db="EMBL/GenBank/DDBJ databases">
        <title>Genomic Encyclopedia of Type Strains, Phase IV (KMG-IV): sequencing the most valuable type-strain genomes for metagenomic binning, comparative biology and taxonomic classification.</title>
        <authorList>
            <person name="Goeker M."/>
        </authorList>
    </citation>
    <scope>NUCLEOTIDE SEQUENCE [LARGE SCALE GENOMIC DNA]</scope>
    <source>
        <strain evidence="2 3">DSM 26916</strain>
    </source>
</reference>
<organism evidence="2 3">
    <name type="scientific">Sulfurisoma sediminicola</name>
    <dbReference type="NCBI Taxonomy" id="1381557"/>
    <lineage>
        <taxon>Bacteria</taxon>
        <taxon>Pseudomonadati</taxon>
        <taxon>Pseudomonadota</taxon>
        <taxon>Betaproteobacteria</taxon>
        <taxon>Nitrosomonadales</taxon>
        <taxon>Sterolibacteriaceae</taxon>
        <taxon>Sulfurisoma</taxon>
    </lineage>
</organism>
<keyword evidence="3" id="KW-1185">Reference proteome</keyword>
<dbReference type="OrthoDB" id="5296580at2"/>
<feature type="chain" id="PRO_5019824322" evidence="1">
    <location>
        <begin position="18"/>
        <end position="180"/>
    </location>
</feature>
<protein>
    <submittedName>
        <fullName evidence="2">Type IV pilus assembly protein PilP</fullName>
    </submittedName>
</protein>
<proteinExistence type="predicted"/>
<dbReference type="Gene3D" id="2.30.30.830">
    <property type="match status" value="1"/>
</dbReference>
<gene>
    <name evidence="2" type="ORF">DFR35_0487</name>
</gene>
<accession>A0A497XJ37</accession>